<dbReference type="FunFam" id="1.10.1670.10:FF:000002">
    <property type="entry name" value="Adenine DNA glycosylase"/>
    <property type="match status" value="1"/>
</dbReference>
<dbReference type="GO" id="GO:0051539">
    <property type="term" value="F:4 iron, 4 sulfur cluster binding"/>
    <property type="evidence" value="ECO:0007669"/>
    <property type="project" value="UniProtKB-UniRule"/>
</dbReference>
<evidence type="ECO:0000256" key="7">
    <source>
        <dbReference type="ARBA" id="ARBA00022485"/>
    </source>
</evidence>
<comment type="similarity">
    <text evidence="3 15">Belongs to the Nth/MutY family.</text>
</comment>
<keyword evidence="7" id="KW-0004">4Fe-4S</keyword>
<dbReference type="Pfam" id="PF00730">
    <property type="entry name" value="HhH-GPD"/>
    <property type="match status" value="1"/>
</dbReference>
<dbReference type="SUPFAM" id="SSF55811">
    <property type="entry name" value="Nudix"/>
    <property type="match status" value="1"/>
</dbReference>
<evidence type="ECO:0000256" key="6">
    <source>
        <dbReference type="ARBA" id="ARBA00022023"/>
    </source>
</evidence>
<dbReference type="GO" id="GO:0035485">
    <property type="term" value="F:adenine/guanine mispair binding"/>
    <property type="evidence" value="ECO:0007669"/>
    <property type="project" value="TreeGrafter"/>
</dbReference>
<proteinExistence type="inferred from homology"/>
<evidence type="ECO:0000256" key="4">
    <source>
        <dbReference type="ARBA" id="ARBA00011245"/>
    </source>
</evidence>
<keyword evidence="12" id="KW-0411">Iron-sulfur</keyword>
<dbReference type="Gene3D" id="1.10.340.30">
    <property type="entry name" value="Hypothetical protein, domain 2"/>
    <property type="match status" value="1"/>
</dbReference>
<dbReference type="EC" id="3.2.2.31" evidence="5 15"/>
<dbReference type="InterPro" id="IPR011257">
    <property type="entry name" value="DNA_glycosylase"/>
</dbReference>
<dbReference type="GO" id="GO:0006298">
    <property type="term" value="P:mismatch repair"/>
    <property type="evidence" value="ECO:0007669"/>
    <property type="project" value="TreeGrafter"/>
</dbReference>
<dbReference type="Pfam" id="PF00633">
    <property type="entry name" value="HHH"/>
    <property type="match status" value="1"/>
</dbReference>
<evidence type="ECO:0000256" key="9">
    <source>
        <dbReference type="ARBA" id="ARBA00022763"/>
    </source>
</evidence>
<comment type="subunit">
    <text evidence="4">Monomer.</text>
</comment>
<dbReference type="InterPro" id="IPR044298">
    <property type="entry name" value="MIG/MutY"/>
</dbReference>
<dbReference type="InterPro" id="IPR023170">
    <property type="entry name" value="HhH_base_excis_C"/>
</dbReference>
<keyword evidence="14 15" id="KW-0326">Glycosidase</keyword>
<gene>
    <name evidence="17" type="ordered locus">YPK_0820</name>
</gene>
<evidence type="ECO:0000256" key="5">
    <source>
        <dbReference type="ARBA" id="ARBA00012045"/>
    </source>
</evidence>
<dbReference type="InterPro" id="IPR003265">
    <property type="entry name" value="HhH-GPD_domain"/>
</dbReference>
<evidence type="ECO:0000256" key="12">
    <source>
        <dbReference type="ARBA" id="ARBA00023014"/>
    </source>
</evidence>
<dbReference type="InterPro" id="IPR004036">
    <property type="entry name" value="Endonuclease-III-like_CS2"/>
</dbReference>
<dbReference type="SMART" id="SM00478">
    <property type="entry name" value="ENDO3c"/>
    <property type="match status" value="1"/>
</dbReference>
<evidence type="ECO:0000259" key="16">
    <source>
        <dbReference type="SMART" id="SM00478"/>
    </source>
</evidence>
<dbReference type="CDD" id="cd00056">
    <property type="entry name" value="ENDO3c"/>
    <property type="match status" value="1"/>
</dbReference>
<dbReference type="FunFam" id="3.90.79.10:FF:000028">
    <property type="entry name" value="Adenine DNA glycosylase"/>
    <property type="match status" value="1"/>
</dbReference>
<keyword evidence="9 15" id="KW-0227">DNA damage</keyword>
<evidence type="ECO:0000313" key="17">
    <source>
        <dbReference type="EMBL" id="ACA67121.1"/>
    </source>
</evidence>
<dbReference type="SUPFAM" id="SSF48150">
    <property type="entry name" value="DNA-glycosylase"/>
    <property type="match status" value="1"/>
</dbReference>
<dbReference type="GO" id="GO:0006284">
    <property type="term" value="P:base-excision repair"/>
    <property type="evidence" value="ECO:0007669"/>
    <property type="project" value="UniProtKB-UniRule"/>
</dbReference>
<keyword evidence="13" id="KW-0234">DNA repair</keyword>
<comment type="catalytic activity">
    <reaction evidence="1 15">
        <text>Hydrolyzes free adenine bases from 7,8-dihydro-8-oxoguanine:adenine mismatched double-stranded DNA, leaving an apurinic site.</text>
        <dbReference type="EC" id="3.2.2.31"/>
    </reaction>
</comment>
<dbReference type="PANTHER" id="PTHR42944:SF1">
    <property type="entry name" value="ADENINE DNA GLYCOSYLASE"/>
    <property type="match status" value="1"/>
</dbReference>
<keyword evidence="10" id="KW-0378">Hydrolase</keyword>
<evidence type="ECO:0000256" key="15">
    <source>
        <dbReference type="RuleBase" id="RU365096"/>
    </source>
</evidence>
<evidence type="ECO:0000256" key="11">
    <source>
        <dbReference type="ARBA" id="ARBA00023004"/>
    </source>
</evidence>
<dbReference type="SMART" id="SM00525">
    <property type="entry name" value="FES"/>
    <property type="match status" value="1"/>
</dbReference>
<dbReference type="PROSITE" id="PS01155">
    <property type="entry name" value="ENDONUCLEASE_III_2"/>
    <property type="match status" value="1"/>
</dbReference>
<dbReference type="KEGG" id="ypy:YPK_0820"/>
<evidence type="ECO:0000256" key="1">
    <source>
        <dbReference type="ARBA" id="ARBA00000843"/>
    </source>
</evidence>
<evidence type="ECO:0000256" key="10">
    <source>
        <dbReference type="ARBA" id="ARBA00022801"/>
    </source>
</evidence>
<reference evidence="17" key="1">
    <citation type="submission" date="2008-02" db="EMBL/GenBank/DDBJ databases">
        <title>Complete sequence of Yersinia pseudotuberculosis YPIII.</title>
        <authorList>
            <consortium name="US DOE Joint Genome Institute"/>
            <person name="Challacombe J.F."/>
            <person name="Bruce D."/>
            <person name="Detter J.C."/>
            <person name="Green L."/>
            <person name="Land M."/>
            <person name="Munk C."/>
            <person name="Lindler L.E."/>
            <person name="Nikolich M.P."/>
            <person name="Brettin T."/>
        </authorList>
    </citation>
    <scope>NUCLEOTIDE SEQUENCE</scope>
    <source>
        <strain evidence="17">YPIII</strain>
    </source>
</reference>
<dbReference type="GO" id="GO:0000701">
    <property type="term" value="F:purine-specific mismatch base pair DNA N-glycosylase activity"/>
    <property type="evidence" value="ECO:0007669"/>
    <property type="project" value="UniProtKB-EC"/>
</dbReference>
<name>A0A0H3B014_YERPY</name>
<dbReference type="EMBL" id="CP000950">
    <property type="protein sequence ID" value="ACA67121.1"/>
    <property type="molecule type" value="Genomic_DNA"/>
</dbReference>
<dbReference type="Gene3D" id="1.10.1670.10">
    <property type="entry name" value="Helix-hairpin-Helix base-excision DNA repair enzymes (C-terminal)"/>
    <property type="match status" value="1"/>
</dbReference>
<dbReference type="InterPro" id="IPR000445">
    <property type="entry name" value="HhH_motif"/>
</dbReference>
<dbReference type="InterPro" id="IPR005760">
    <property type="entry name" value="A/G_AdeGlyc_MutY"/>
</dbReference>
<evidence type="ECO:0000256" key="8">
    <source>
        <dbReference type="ARBA" id="ARBA00022723"/>
    </source>
</evidence>
<dbReference type="Gene3D" id="3.90.79.10">
    <property type="entry name" value="Nucleoside Triphosphate Pyrophosphohydrolase"/>
    <property type="match status" value="1"/>
</dbReference>
<protein>
    <recommendedName>
        <fullName evidence="6 15">Adenine DNA glycosylase</fullName>
        <ecNumber evidence="5 15">3.2.2.31</ecNumber>
    </recommendedName>
</protein>
<dbReference type="AlphaFoldDB" id="A0A0H3B014"/>
<dbReference type="GO" id="GO:0046872">
    <property type="term" value="F:metal ion binding"/>
    <property type="evidence" value="ECO:0007669"/>
    <property type="project" value="UniProtKB-UniRule"/>
</dbReference>
<dbReference type="PANTHER" id="PTHR42944">
    <property type="entry name" value="ADENINE DNA GLYCOSYLASE"/>
    <property type="match status" value="1"/>
</dbReference>
<dbReference type="InterPro" id="IPR029119">
    <property type="entry name" value="MutY_C"/>
</dbReference>
<keyword evidence="11 15" id="KW-0408">Iron</keyword>
<dbReference type="GO" id="GO:0034039">
    <property type="term" value="F:8-oxo-7,8-dihydroguanine DNA N-glycosylase activity"/>
    <property type="evidence" value="ECO:0007669"/>
    <property type="project" value="TreeGrafter"/>
</dbReference>
<evidence type="ECO:0000256" key="3">
    <source>
        <dbReference type="ARBA" id="ARBA00008343"/>
    </source>
</evidence>
<feature type="domain" description="HhH-GPD" evidence="16">
    <location>
        <begin position="87"/>
        <end position="238"/>
    </location>
</feature>
<dbReference type="InterPro" id="IPR004035">
    <property type="entry name" value="Endouclease-III_FeS-bd_BS"/>
</dbReference>
<evidence type="ECO:0000256" key="2">
    <source>
        <dbReference type="ARBA" id="ARBA00002933"/>
    </source>
</evidence>
<dbReference type="PROSITE" id="PS00764">
    <property type="entry name" value="ENDONUCLEASE_III_1"/>
    <property type="match status" value="1"/>
</dbReference>
<dbReference type="CDD" id="cd03431">
    <property type="entry name" value="NUDIX_DNA_Glycosylase_C-MutY"/>
    <property type="match status" value="1"/>
</dbReference>
<comment type="function">
    <text evidence="2">Adenine glycosylase active on G-A mispairs. MutY also corrects error-prone DNA synthesis past GO lesions which are due to the oxidatively damaged form of guanine: 7,8-dihydro-8-oxoguanine (8-oxo-dGTP).</text>
</comment>
<dbReference type="InterPro" id="IPR015797">
    <property type="entry name" value="NUDIX_hydrolase-like_dom_sf"/>
</dbReference>
<organism evidence="17">
    <name type="scientific">Yersinia pseudotuberculosis serotype O:3 (strain YPIII)</name>
    <dbReference type="NCBI Taxonomy" id="502800"/>
    <lineage>
        <taxon>Bacteria</taxon>
        <taxon>Pseudomonadati</taxon>
        <taxon>Pseudomonadota</taxon>
        <taxon>Gammaproteobacteria</taxon>
        <taxon>Enterobacterales</taxon>
        <taxon>Yersiniaceae</taxon>
        <taxon>Yersinia</taxon>
    </lineage>
</organism>
<comment type="cofactor">
    <cofactor evidence="15">
        <name>[4Fe-4S] cluster</name>
        <dbReference type="ChEBI" id="CHEBI:49883"/>
    </cofactor>
    <text evidence="15">Binds 1 [4Fe-4S] cluster.</text>
</comment>
<sequence length="419" mass="47407">MDRVTSAANAAAASRTKSIRKVPVYSTRTLCCNPALIYLPVGYRYLLMMQAQQFAHVVLDWYQHFGRKTLPWQLDKTPYQVWLSEVMLQQTQVATVIPYFQRFMLRFPDIQALAAAPLDEVLHLWTGLGYYARARNLHKAAQMVVEHHQGEFPTTFDQILALPGIGRSTAGAILSLSLGQHFPILDGNVKRVLARCYAVDGWPGKKEVESRLWQISEDVTPANRVGQFNQAMMDLGAMVCTRSKPKCELCPLNIGCMAYANHSWARYPGKKPKQTLPEKTAWFLLMQNGSQVWLEQRPPVGLWGGLFCFPQFAEQEELIHWLQKQGIPANETQQLTAFRHTFSHFHLDIVPIWLNTASVRGCMDDGAGLWYNLAQPPSVGLAAPVERLLHQLLKDPLAKDELTQQQLTKQSPTQPALFD</sequence>
<evidence type="ECO:0000256" key="14">
    <source>
        <dbReference type="ARBA" id="ARBA00023295"/>
    </source>
</evidence>
<dbReference type="FunFam" id="1.10.340.30:FF:000002">
    <property type="entry name" value="Adenine DNA glycosylase"/>
    <property type="match status" value="1"/>
</dbReference>
<keyword evidence="8" id="KW-0479">Metal-binding</keyword>
<evidence type="ECO:0000256" key="13">
    <source>
        <dbReference type="ARBA" id="ARBA00023204"/>
    </source>
</evidence>
<dbReference type="Pfam" id="PF14815">
    <property type="entry name" value="NUDIX_4"/>
    <property type="match status" value="1"/>
</dbReference>
<dbReference type="GO" id="GO:0032357">
    <property type="term" value="F:oxidized purine DNA binding"/>
    <property type="evidence" value="ECO:0007669"/>
    <property type="project" value="TreeGrafter"/>
</dbReference>
<dbReference type="NCBIfam" id="NF008132">
    <property type="entry name" value="PRK10880.1"/>
    <property type="match status" value="1"/>
</dbReference>
<dbReference type="NCBIfam" id="TIGR01084">
    <property type="entry name" value="mutY"/>
    <property type="match status" value="1"/>
</dbReference>
<accession>A0A0H3B014</accession>
<dbReference type="InterPro" id="IPR003651">
    <property type="entry name" value="Endonuclease3_FeS-loop_motif"/>
</dbReference>